<dbReference type="AlphaFoldDB" id="A0A3D4VCY6"/>
<dbReference type="InterPro" id="IPR006652">
    <property type="entry name" value="Kelch_1"/>
</dbReference>
<name>A0A3D4VCY6_9BACT</name>
<dbReference type="Gene3D" id="2.120.10.80">
    <property type="entry name" value="Kelch-type beta propeller"/>
    <property type="match status" value="2"/>
</dbReference>
<evidence type="ECO:0000256" key="2">
    <source>
        <dbReference type="ARBA" id="ARBA00022737"/>
    </source>
</evidence>
<comment type="caution">
    <text evidence="4">The sequence shown here is derived from an EMBL/GenBank/DDBJ whole genome shotgun (WGS) entry which is preliminary data.</text>
</comment>
<feature type="signal peptide" evidence="3">
    <location>
        <begin position="1"/>
        <end position="26"/>
    </location>
</feature>
<evidence type="ECO:0000313" key="5">
    <source>
        <dbReference type="Proteomes" id="UP000264071"/>
    </source>
</evidence>
<dbReference type="SUPFAM" id="SSF117281">
    <property type="entry name" value="Kelch motif"/>
    <property type="match status" value="1"/>
</dbReference>
<keyword evidence="1" id="KW-0880">Kelch repeat</keyword>
<dbReference type="PANTHER" id="PTHR46344">
    <property type="entry name" value="OS02G0202900 PROTEIN"/>
    <property type="match status" value="1"/>
</dbReference>
<accession>A0A3D4VCY6</accession>
<dbReference type="Gene3D" id="2.130.10.80">
    <property type="entry name" value="Galactose oxidase/kelch, beta-propeller"/>
    <property type="match status" value="1"/>
</dbReference>
<dbReference type="PANTHER" id="PTHR46344:SF27">
    <property type="entry name" value="KELCH REPEAT SUPERFAMILY PROTEIN"/>
    <property type="match status" value="1"/>
</dbReference>
<evidence type="ECO:0008006" key="6">
    <source>
        <dbReference type="Google" id="ProtNLM"/>
    </source>
</evidence>
<keyword evidence="2" id="KW-0677">Repeat</keyword>
<evidence type="ECO:0000313" key="4">
    <source>
        <dbReference type="EMBL" id="HCT58955.1"/>
    </source>
</evidence>
<evidence type="ECO:0000256" key="1">
    <source>
        <dbReference type="ARBA" id="ARBA00022441"/>
    </source>
</evidence>
<organism evidence="4 5">
    <name type="scientific">Gemmatimonas aurantiaca</name>
    <dbReference type="NCBI Taxonomy" id="173480"/>
    <lineage>
        <taxon>Bacteria</taxon>
        <taxon>Pseudomonadati</taxon>
        <taxon>Gemmatimonadota</taxon>
        <taxon>Gemmatimonadia</taxon>
        <taxon>Gemmatimonadales</taxon>
        <taxon>Gemmatimonadaceae</taxon>
        <taxon>Gemmatimonas</taxon>
    </lineage>
</organism>
<dbReference type="Pfam" id="PF24681">
    <property type="entry name" value="Kelch_KLHDC2_KLHL20_DRC7"/>
    <property type="match status" value="1"/>
</dbReference>
<feature type="chain" id="PRO_5017797710" description="Kelch repeat-containing protein" evidence="3">
    <location>
        <begin position="27"/>
        <end position="370"/>
    </location>
</feature>
<keyword evidence="3" id="KW-0732">Signal</keyword>
<dbReference type="SMART" id="SM00612">
    <property type="entry name" value="Kelch"/>
    <property type="match status" value="5"/>
</dbReference>
<sequence>MPIWSPSFSRAAVLSAAVVLSTPATMAVGTIAAAAPMSAARAAHTATALTDGRVLVVGGFLAEISPVNAELYDRARNRFIPVATTNTVRHSHTATRLADGRVLIVGGYGPDNTPTTRADLFDPSINRFVPTGALQQARSGHVAVLLADGSVLIAGGLGPDWTFLANAERYDPATGRFTAVGDMTTARESHVAVRLRNGRVLIVGGHQGRRADMRLFASAEEYDPVTRRFTAVGDMQVRRHKHDAVLMADGQVLVTGGSDERDDRGVYNHAERYDPSTQRFTRLTATMHRSRYKHAGSSVLLPDGRVLIAGGAAQAEVYDPQRGQFALVGGRSDLAGQFSAVALLSDGSALITGGYGANLRPQASAWMFAP</sequence>
<dbReference type="InterPro" id="IPR037293">
    <property type="entry name" value="Gal_Oxidase_central_sf"/>
</dbReference>
<dbReference type="OMA" id="NLNIARC"/>
<evidence type="ECO:0000256" key="3">
    <source>
        <dbReference type="SAM" id="SignalP"/>
    </source>
</evidence>
<reference evidence="4 5" key="1">
    <citation type="journal article" date="2018" name="Nat. Biotechnol.">
        <title>A standardized bacterial taxonomy based on genome phylogeny substantially revises the tree of life.</title>
        <authorList>
            <person name="Parks D.H."/>
            <person name="Chuvochina M."/>
            <person name="Waite D.W."/>
            <person name="Rinke C."/>
            <person name="Skarshewski A."/>
            <person name="Chaumeil P.A."/>
            <person name="Hugenholtz P."/>
        </authorList>
    </citation>
    <scope>NUCLEOTIDE SEQUENCE [LARGE SCALE GENOMIC DNA]</scope>
    <source>
        <strain evidence="4">UBA8844</strain>
    </source>
</reference>
<proteinExistence type="predicted"/>
<dbReference type="InterPro" id="IPR015915">
    <property type="entry name" value="Kelch-typ_b-propeller"/>
</dbReference>
<dbReference type="EMBL" id="DPIY01000012">
    <property type="protein sequence ID" value="HCT58955.1"/>
    <property type="molecule type" value="Genomic_DNA"/>
</dbReference>
<dbReference type="Proteomes" id="UP000264071">
    <property type="component" value="Unassembled WGS sequence"/>
</dbReference>
<gene>
    <name evidence="4" type="ORF">DGD08_17275</name>
</gene>
<protein>
    <recommendedName>
        <fullName evidence="6">Kelch repeat-containing protein</fullName>
    </recommendedName>
</protein>